<dbReference type="Proteomes" id="UP001465976">
    <property type="component" value="Unassembled WGS sequence"/>
</dbReference>
<evidence type="ECO:0008006" key="3">
    <source>
        <dbReference type="Google" id="ProtNLM"/>
    </source>
</evidence>
<name>A0ABR3F5B8_9AGAR</name>
<dbReference type="EMBL" id="JBAHYK010000940">
    <property type="protein sequence ID" value="KAL0570409.1"/>
    <property type="molecule type" value="Genomic_DNA"/>
</dbReference>
<proteinExistence type="predicted"/>
<organism evidence="1 2">
    <name type="scientific">Marasmius crinis-equi</name>
    <dbReference type="NCBI Taxonomy" id="585013"/>
    <lineage>
        <taxon>Eukaryota</taxon>
        <taxon>Fungi</taxon>
        <taxon>Dikarya</taxon>
        <taxon>Basidiomycota</taxon>
        <taxon>Agaricomycotina</taxon>
        <taxon>Agaricomycetes</taxon>
        <taxon>Agaricomycetidae</taxon>
        <taxon>Agaricales</taxon>
        <taxon>Marasmiineae</taxon>
        <taxon>Marasmiaceae</taxon>
        <taxon>Marasmius</taxon>
    </lineage>
</organism>
<gene>
    <name evidence="1" type="ORF">V5O48_011544</name>
</gene>
<keyword evidence="2" id="KW-1185">Reference proteome</keyword>
<accession>A0ABR3F5B8</accession>
<comment type="caution">
    <text evidence="1">The sequence shown here is derived from an EMBL/GenBank/DDBJ whole genome shotgun (WGS) entry which is preliminary data.</text>
</comment>
<protein>
    <recommendedName>
        <fullName evidence="3">F-box domain-containing protein</fullName>
    </recommendedName>
</protein>
<evidence type="ECO:0000313" key="1">
    <source>
        <dbReference type="EMBL" id="KAL0570409.1"/>
    </source>
</evidence>
<evidence type="ECO:0000313" key="2">
    <source>
        <dbReference type="Proteomes" id="UP001465976"/>
    </source>
</evidence>
<reference evidence="1 2" key="1">
    <citation type="submission" date="2024-02" db="EMBL/GenBank/DDBJ databases">
        <title>A draft genome for the cacao thread blight pathogen Marasmius crinis-equi.</title>
        <authorList>
            <person name="Cohen S.P."/>
            <person name="Baruah I.K."/>
            <person name="Amoako-Attah I."/>
            <person name="Bukari Y."/>
            <person name="Meinhardt L.W."/>
            <person name="Bailey B.A."/>
        </authorList>
    </citation>
    <scope>NUCLEOTIDE SEQUENCE [LARGE SCALE GENOMIC DNA]</scope>
    <source>
        <strain evidence="1 2">GH-76</strain>
    </source>
</reference>
<sequence>MCFPVFSLPTGLDPRFALTSSVQQQISLSDEVLVEIFQQLVESTGSSASLLPCVYTCVRFRNILVGESKLWTRLRADFDTINFPTHIDLRDYVALWPSLYDMLHLSRDQPIRFSLDLVPKSASHLAQFPRISPAHLHTLVATLLKGADAYKRCEELVICVQDWEHLIDIMLPLAHTLDEFPALQRVEFRYFRRLGEATTYRDLETLPTPLNASGSISKDEIEVYGHGYLPALKEVVLDGIGFGWDTFCATGLTSLHLLNVPGSLFQPAHNEMKDLLKLSSETLTTLELGDWALPRVATLNLVQYDLPALAHLRVSIHNYFDFLGLVTAMRLPNLKRLELTDDVHRARYIERTFDSNYMAVQEADGLRRMCLEAYSVMTRNWPLHQVTELVMSHAIFYETDSNRVSLLESSYQRPETWEPHGIPIASQFFSCFSSLVSLQLPDADATTRMAVEIPPRRWNVSTSRFDDVLMFFPSLARP</sequence>